<proteinExistence type="predicted"/>
<evidence type="ECO:0000256" key="3">
    <source>
        <dbReference type="ARBA" id="ARBA00022692"/>
    </source>
</evidence>
<feature type="transmembrane region" description="Helical" evidence="6">
    <location>
        <begin position="280"/>
        <end position="302"/>
    </location>
</feature>
<dbReference type="RefSeq" id="WP_092046857.1">
    <property type="nucleotide sequence ID" value="NZ_FOTK01000070.1"/>
</dbReference>
<evidence type="ECO:0000256" key="1">
    <source>
        <dbReference type="ARBA" id="ARBA00004651"/>
    </source>
</evidence>
<gene>
    <name evidence="7" type="ORF">SAMN05192568_10709</name>
</gene>
<feature type="transmembrane region" description="Helical" evidence="6">
    <location>
        <begin position="110"/>
        <end position="128"/>
    </location>
</feature>
<dbReference type="PANTHER" id="PTHR30250:SF11">
    <property type="entry name" value="O-ANTIGEN TRANSPORTER-RELATED"/>
    <property type="match status" value="1"/>
</dbReference>
<dbReference type="OrthoDB" id="7356923at2"/>
<reference evidence="8" key="1">
    <citation type="submission" date="2016-10" db="EMBL/GenBank/DDBJ databases">
        <authorList>
            <person name="Varghese N."/>
            <person name="Submissions S."/>
        </authorList>
    </citation>
    <scope>NUCLEOTIDE SEQUENCE [LARGE SCALE GENOMIC DNA]</scope>
    <source>
        <strain evidence="8">BL36</strain>
    </source>
</reference>
<dbReference type="AlphaFoldDB" id="A0A1I4UGH0"/>
<feature type="transmembrane region" description="Helical" evidence="6">
    <location>
        <begin position="414"/>
        <end position="433"/>
    </location>
</feature>
<dbReference type="STRING" id="582667.SAMN05192568_10709"/>
<sequence>MSVKKSLIWSYLSQITNFGLSFFGAVLLTRALSPYEFGVNSIAQGMAGIVSALTSFSISSYIIRETDLTETKLKSAFTINAIMSVVFSLILILMGVLAKFFGEHVEVAKILSLTAIGPLISIFDFLAISMMVREARFVELAVISVVKTSVSVVVSITLAQEGFGAISIAAGVIAGSACASAGNLVIGWQYSSLKVSVKYIKPITIFGLQMMSIGGLASVTQRISELIIGASLGLVELGLYSRASSLSTNIFENVYGLATRVLFSKMAADLRETNQLRETFITAIRFITAFMWPLILGLCVLSRPAVYLLYGRDWLGVALPLSILLIAQFIVIGFGMNWELFVLRAETGRQTKFEIVRALVGVVAITAGSMLNLAMATAGRIAEAIAGYVLYRPHMDRLAEVPPGRLDAVYIESLTLAAFAAGPSFALMVLNSWNYETPIWEIALAVVLGICLWLFALKWQDHPIWAQLIIVIGKFKSRD</sequence>
<keyword evidence="3 6" id="KW-0812">Transmembrane</keyword>
<feature type="transmembrane region" description="Helical" evidence="6">
    <location>
        <begin position="41"/>
        <end position="63"/>
    </location>
</feature>
<dbReference type="PANTHER" id="PTHR30250">
    <property type="entry name" value="PST FAMILY PREDICTED COLANIC ACID TRANSPORTER"/>
    <property type="match status" value="1"/>
</dbReference>
<keyword evidence="2" id="KW-1003">Cell membrane</keyword>
<accession>A0A1I4UGH0</accession>
<evidence type="ECO:0000256" key="4">
    <source>
        <dbReference type="ARBA" id="ARBA00022989"/>
    </source>
</evidence>
<dbReference type="Pfam" id="PF13440">
    <property type="entry name" value="Polysacc_synt_3"/>
    <property type="match status" value="1"/>
</dbReference>
<organism evidence="7 8">
    <name type="scientific">Methylobacterium pseudosasicola</name>
    <dbReference type="NCBI Taxonomy" id="582667"/>
    <lineage>
        <taxon>Bacteria</taxon>
        <taxon>Pseudomonadati</taxon>
        <taxon>Pseudomonadota</taxon>
        <taxon>Alphaproteobacteria</taxon>
        <taxon>Hyphomicrobiales</taxon>
        <taxon>Methylobacteriaceae</taxon>
        <taxon>Methylobacterium</taxon>
    </lineage>
</organism>
<feature type="transmembrane region" description="Helical" evidence="6">
    <location>
        <begin position="165"/>
        <end position="187"/>
    </location>
</feature>
<dbReference type="InterPro" id="IPR050833">
    <property type="entry name" value="Poly_Biosynth_Transport"/>
</dbReference>
<feature type="transmembrane region" description="Helical" evidence="6">
    <location>
        <begin position="140"/>
        <end position="159"/>
    </location>
</feature>
<keyword evidence="4 6" id="KW-1133">Transmembrane helix</keyword>
<evidence type="ECO:0000256" key="6">
    <source>
        <dbReference type="SAM" id="Phobius"/>
    </source>
</evidence>
<feature type="transmembrane region" description="Helical" evidence="6">
    <location>
        <begin position="75"/>
        <end position="98"/>
    </location>
</feature>
<feature type="transmembrane region" description="Helical" evidence="6">
    <location>
        <begin position="439"/>
        <end position="457"/>
    </location>
</feature>
<name>A0A1I4UGH0_9HYPH</name>
<protein>
    <submittedName>
        <fullName evidence="7">Membrane protein involved in the export of O-antigen and teichoic acid</fullName>
    </submittedName>
</protein>
<feature type="transmembrane region" description="Helical" evidence="6">
    <location>
        <begin position="7"/>
        <end position="29"/>
    </location>
</feature>
<comment type="subcellular location">
    <subcellularLocation>
        <location evidence="1">Cell membrane</location>
        <topology evidence="1">Multi-pass membrane protein</topology>
    </subcellularLocation>
</comment>
<dbReference type="Proteomes" id="UP000199048">
    <property type="component" value="Unassembled WGS sequence"/>
</dbReference>
<evidence type="ECO:0000256" key="2">
    <source>
        <dbReference type="ARBA" id="ARBA00022475"/>
    </source>
</evidence>
<feature type="transmembrane region" description="Helical" evidence="6">
    <location>
        <begin position="314"/>
        <end position="335"/>
    </location>
</feature>
<feature type="transmembrane region" description="Helical" evidence="6">
    <location>
        <begin position="355"/>
        <end position="375"/>
    </location>
</feature>
<evidence type="ECO:0000313" key="7">
    <source>
        <dbReference type="EMBL" id="SFM88104.1"/>
    </source>
</evidence>
<evidence type="ECO:0000256" key="5">
    <source>
        <dbReference type="ARBA" id="ARBA00023136"/>
    </source>
</evidence>
<keyword evidence="8" id="KW-1185">Reference proteome</keyword>
<dbReference type="GO" id="GO:0005886">
    <property type="term" value="C:plasma membrane"/>
    <property type="evidence" value="ECO:0007669"/>
    <property type="project" value="UniProtKB-SubCell"/>
</dbReference>
<keyword evidence="5 6" id="KW-0472">Membrane</keyword>
<dbReference type="EMBL" id="FOTK01000070">
    <property type="protein sequence ID" value="SFM88104.1"/>
    <property type="molecule type" value="Genomic_DNA"/>
</dbReference>
<evidence type="ECO:0000313" key="8">
    <source>
        <dbReference type="Proteomes" id="UP000199048"/>
    </source>
</evidence>